<comment type="catalytic activity">
    <reaction evidence="6">
        <text>5,6-dihydrouracil + H2O = 3-(carbamoylamino)propanoate + H(+)</text>
        <dbReference type="Rhea" id="RHEA:16121"/>
        <dbReference type="ChEBI" id="CHEBI:11892"/>
        <dbReference type="ChEBI" id="CHEBI:15377"/>
        <dbReference type="ChEBI" id="CHEBI:15378"/>
        <dbReference type="ChEBI" id="CHEBI:15901"/>
        <dbReference type="EC" id="3.5.2.2"/>
    </reaction>
</comment>
<feature type="domain" description="Amidohydrolase-related" evidence="10">
    <location>
        <begin position="66"/>
        <end position="218"/>
    </location>
</feature>
<name>A0A2A3E8I8_APICC</name>
<dbReference type="InterPro" id="IPR011059">
    <property type="entry name" value="Metal-dep_hydrolase_composite"/>
</dbReference>
<reference evidence="11 12" key="1">
    <citation type="submission" date="2014-07" db="EMBL/GenBank/DDBJ databases">
        <title>Genomic and transcriptomic analysis on Apis cerana provide comprehensive insights into honey bee biology.</title>
        <authorList>
            <person name="Diao Q."/>
            <person name="Sun L."/>
            <person name="Zheng H."/>
            <person name="Zheng H."/>
            <person name="Xu S."/>
            <person name="Wang S."/>
            <person name="Zeng Z."/>
            <person name="Hu F."/>
            <person name="Su S."/>
            <person name="Wu J."/>
        </authorList>
    </citation>
    <scope>NUCLEOTIDE SEQUENCE [LARGE SCALE GENOMIC DNA]</scope>
    <source>
        <tissue evidence="11">Pupae without intestine</tissue>
    </source>
</reference>
<dbReference type="GO" id="GO:0006208">
    <property type="term" value="P:pyrimidine nucleobase catabolic process"/>
    <property type="evidence" value="ECO:0007669"/>
    <property type="project" value="TreeGrafter"/>
</dbReference>
<evidence type="ECO:0000256" key="1">
    <source>
        <dbReference type="ARBA" id="ARBA00001947"/>
    </source>
</evidence>
<dbReference type="SUPFAM" id="SSF51556">
    <property type="entry name" value="Metallo-dependent hydrolases"/>
    <property type="match status" value="3"/>
</dbReference>
<dbReference type="PANTHER" id="PTHR11647">
    <property type="entry name" value="HYDRANTOINASE/DIHYDROPYRIMIDINASE FAMILY MEMBER"/>
    <property type="match status" value="1"/>
</dbReference>
<dbReference type="InterPro" id="IPR011778">
    <property type="entry name" value="Hydantoinase/dihydroPyrase"/>
</dbReference>
<keyword evidence="4" id="KW-0479">Metal-binding</keyword>
<feature type="domain" description="Amidohydrolase-related" evidence="10">
    <location>
        <begin position="481"/>
        <end position="605"/>
    </location>
</feature>
<dbReference type="PANTHER" id="PTHR11647:SF1">
    <property type="entry name" value="COLLAPSIN RESPONSE MEDIATOR PROTEIN"/>
    <property type="match status" value="1"/>
</dbReference>
<dbReference type="FunFam" id="3.20.20.140:FF:000076">
    <property type="entry name" value="Dihydropyrimidinase like 2"/>
    <property type="match status" value="1"/>
</dbReference>
<dbReference type="STRING" id="94128.A0A2A3E8I8"/>
<evidence type="ECO:0000313" key="11">
    <source>
        <dbReference type="EMBL" id="PBC28077.1"/>
    </source>
</evidence>
<evidence type="ECO:0000256" key="8">
    <source>
        <dbReference type="PIRSR" id="PIRSR611778-50"/>
    </source>
</evidence>
<keyword evidence="5" id="KW-0378">Hydrolase</keyword>
<comment type="PTM">
    <text evidence="8">Carbamylation allows a single lysine to coordinate two divalent metal cations.</text>
</comment>
<sequence length="757" mass="82871">MSTPVKKVPIHLQSAQNRLLIKNGKVVNDDGITDNDVYIEDGIIKQMGRNLIIPGGTRIIDARGKYVMPGGIDPHTHFELELMGAKTVDDFYQGTKAAVAGGTTMIIDFVIPKKDESILEAYERYRESADQKVCCDYSLHVAITSWSPKIKEEMATLVKDHGVNSFKMFMAYRDLYMIRDPELIETFKACKELGAIAMVHAENGDIIAENTKRLLDAGVTGPEGHEMSRPEEVEAEAVNRACVIASQVNCPLYVVHVMSRSAAEAVDAARKRGSCIFGETLAAAIGTDGTNYAHKCWKHAAAHVLSPPLRPDPDTPRALLNMLANVATKVNCPLYVTALSSKSAADVVSSKKSEGVVLFGETLASTVGIDGSEQYGKDIEKARRYVTSPPLRPDSTTPAYLIEHLAHNVIDKPTNEIKDIAKWRFIQQFLTCLSLFNLTDVKVSFRSSAIDLCFPKMSISQNFNKSSASTIFYFVRDGLQVTGSDNCTFNAEQKALGKDDFSKIPNGVNGVEDRMSVVWEKGVHAGIMDPTRFVAVTSTNAAKIFNLYPRKGVIAVGSDADIVVWDPNRKRTISAQTHVQAVDFNIFEGMEVHGVPEYVIVEGRVCVDECELKAVHGFGKFVETPSHATYVYDMIEDREKKPRGVARTEAEAKKFAEEDAAIAKAKEEARAAAAALAKSHQTNGTYESPKPKISVPDCMPTLPDSAVVTPSSKGPRLEGQRNLQDSTFSISEDVEEARRACIRVNNPPGGRSAGGFW</sequence>
<dbReference type="InterPro" id="IPR050378">
    <property type="entry name" value="Metallo-dep_Hydrolases_sf"/>
</dbReference>
<dbReference type="EC" id="3.5.2.2" evidence="7"/>
<dbReference type="GO" id="GO:0046872">
    <property type="term" value="F:metal ion binding"/>
    <property type="evidence" value="ECO:0007669"/>
    <property type="project" value="UniProtKB-KW"/>
</dbReference>
<dbReference type="SUPFAM" id="SSF51338">
    <property type="entry name" value="Composite domain of metallo-dependent hydrolases"/>
    <property type="match status" value="2"/>
</dbReference>
<evidence type="ECO:0000256" key="7">
    <source>
        <dbReference type="ARBA" id="ARBA00039113"/>
    </source>
</evidence>
<dbReference type="FunFam" id="3.20.20.140:FF:000217">
    <property type="entry name" value="Dihydropyrimidinase-related protein 1"/>
    <property type="match status" value="1"/>
</dbReference>
<evidence type="ECO:0000256" key="9">
    <source>
        <dbReference type="SAM" id="MobiDB-lite"/>
    </source>
</evidence>
<dbReference type="Proteomes" id="UP000242457">
    <property type="component" value="Unassembled WGS sequence"/>
</dbReference>
<evidence type="ECO:0000256" key="6">
    <source>
        <dbReference type="ARBA" id="ARBA00036696"/>
    </source>
</evidence>
<dbReference type="GO" id="GO:0004157">
    <property type="term" value="F:dihydropyrimidinase activity"/>
    <property type="evidence" value="ECO:0007669"/>
    <property type="project" value="UniProtKB-EC"/>
</dbReference>
<evidence type="ECO:0000256" key="2">
    <source>
        <dbReference type="ARBA" id="ARBA00008829"/>
    </source>
</evidence>
<evidence type="ECO:0000256" key="4">
    <source>
        <dbReference type="ARBA" id="ARBA00022723"/>
    </source>
</evidence>
<dbReference type="AlphaFoldDB" id="A0A2A3E8I8"/>
<gene>
    <name evidence="11" type="ORF">APICC_03366</name>
</gene>
<dbReference type="Gene3D" id="3.20.20.140">
    <property type="entry name" value="Metal-dependent hydrolases"/>
    <property type="match status" value="3"/>
</dbReference>
<keyword evidence="3" id="KW-0597">Phosphoprotein</keyword>
<accession>A0A2A3E8I8</accession>
<dbReference type="OrthoDB" id="10258955at2759"/>
<dbReference type="Pfam" id="PF01979">
    <property type="entry name" value="Amidohydro_1"/>
    <property type="match status" value="2"/>
</dbReference>
<proteinExistence type="inferred from homology"/>
<evidence type="ECO:0000256" key="5">
    <source>
        <dbReference type="ARBA" id="ARBA00022801"/>
    </source>
</evidence>
<evidence type="ECO:0000259" key="10">
    <source>
        <dbReference type="Pfam" id="PF01979"/>
    </source>
</evidence>
<keyword evidence="12" id="KW-1185">Reference proteome</keyword>
<dbReference type="InterPro" id="IPR032466">
    <property type="entry name" value="Metal_Hydrolase"/>
</dbReference>
<dbReference type="EMBL" id="KZ288324">
    <property type="protein sequence ID" value="PBC28077.1"/>
    <property type="molecule type" value="Genomic_DNA"/>
</dbReference>
<evidence type="ECO:0000313" key="12">
    <source>
        <dbReference type="Proteomes" id="UP000242457"/>
    </source>
</evidence>
<dbReference type="GO" id="GO:0005829">
    <property type="term" value="C:cytosol"/>
    <property type="evidence" value="ECO:0007669"/>
    <property type="project" value="TreeGrafter"/>
</dbReference>
<protein>
    <recommendedName>
        <fullName evidence="7">dihydropyrimidinase</fullName>
        <ecNumber evidence="7">3.5.2.2</ecNumber>
    </recommendedName>
</protein>
<feature type="region of interest" description="Disordered" evidence="9">
    <location>
        <begin position="701"/>
        <end position="722"/>
    </location>
</feature>
<comment type="similarity">
    <text evidence="2">Belongs to the metallo-dependent hydrolases superfamily. Hydantoinase/dihydropyrimidinase family.</text>
</comment>
<feature type="modified residue" description="N6-carboxylysine" evidence="8">
    <location>
        <position position="167"/>
    </location>
</feature>
<evidence type="ECO:0000256" key="3">
    <source>
        <dbReference type="ARBA" id="ARBA00022553"/>
    </source>
</evidence>
<comment type="cofactor">
    <cofactor evidence="1">
        <name>Zn(2+)</name>
        <dbReference type="ChEBI" id="CHEBI:29105"/>
    </cofactor>
</comment>
<dbReference type="CDD" id="cd01314">
    <property type="entry name" value="D-HYD"/>
    <property type="match status" value="1"/>
</dbReference>
<organism evidence="11 12">
    <name type="scientific">Apis cerana cerana</name>
    <name type="common">Oriental honeybee</name>
    <dbReference type="NCBI Taxonomy" id="94128"/>
    <lineage>
        <taxon>Eukaryota</taxon>
        <taxon>Metazoa</taxon>
        <taxon>Ecdysozoa</taxon>
        <taxon>Arthropoda</taxon>
        <taxon>Hexapoda</taxon>
        <taxon>Insecta</taxon>
        <taxon>Pterygota</taxon>
        <taxon>Neoptera</taxon>
        <taxon>Endopterygota</taxon>
        <taxon>Hymenoptera</taxon>
        <taxon>Apocrita</taxon>
        <taxon>Aculeata</taxon>
        <taxon>Apoidea</taxon>
        <taxon>Anthophila</taxon>
        <taxon>Apidae</taxon>
        <taxon>Apis</taxon>
    </lineage>
</organism>
<dbReference type="InterPro" id="IPR006680">
    <property type="entry name" value="Amidohydro-rel"/>
</dbReference>